<keyword evidence="2 8" id="KW-0813">Transport</keyword>
<keyword evidence="3 8" id="KW-1134">Transmembrane beta strand</keyword>
<evidence type="ECO:0000256" key="6">
    <source>
        <dbReference type="ARBA" id="ARBA00023136"/>
    </source>
</evidence>
<reference evidence="14" key="1">
    <citation type="journal article" date="2019" name="Int. J. Syst. Evol. Microbiol.">
        <title>The Global Catalogue of Microorganisms (GCM) 10K type strain sequencing project: providing services to taxonomists for standard genome sequencing and annotation.</title>
        <authorList>
            <consortium name="The Broad Institute Genomics Platform"/>
            <consortium name="The Broad Institute Genome Sequencing Center for Infectious Disease"/>
            <person name="Wu L."/>
            <person name="Ma J."/>
        </authorList>
    </citation>
    <scope>NUCLEOTIDE SEQUENCE [LARGE SCALE GENOMIC DNA]</scope>
    <source>
        <strain evidence="14">CGMCC 1.12966</strain>
    </source>
</reference>
<sequence>MQARALSGTHIVQEINPKPITLHFQSRTKLAVILHELSKQSDFSFIVSEQQIASMYLNRIDLREQTLEQVLDYLSDQLPLQFKKGERSVAVQVVANHGKQQHQVSGVVQDVNGKPLAAVTIMETRGASATRTNEKGEFELKTSRPSGSIDVRFLGYVSQEVSFHPGMPPITVRLAEEMNLLNDVVVVGYGTQRKSSVTGAIASLKSDDVTAYAGGTIAEAISGRAAGVQVVQSSAMPGVNSKIKLRGTGTLTAGTDPLVVIDGFPMTEGTGLNAIDPNTIKSIEFLKDAASTAIYGSRGANGVIMVETKQGSSDKLTVSFNSFLGYQQRADPVKFVDAYNMAQFMYEARNTGYVSRDPSNRSASDDTETRRSRGASLRELIPSYLGPYLAGEQGLTNTNWLNEIFRTAPMTSHTLTIMGGDQKTNYAVIGNYFKQDGIIIGSDYERYSSNFNLRSNLSKRIKFGLTANPSYNKRNLFNNNGSWETDPLAIANISYPFFAPYDAAGNLNISQQIRENTPTDGALAENPVAMIQLIDNTRDEFKLFGNTYLSVDLWKGLSFKTSLGGDYSVINSRFFDPSGVGTYRQAAPDATRAASGLNLRKNVLTENILSYVQTFGAHNVEAIAGHSYQYEHLSMTAVNAFNFQDDQLRNIMGGTSFQVLQPQTEWTLLSYFGRFNYNYDNRYLFSGSIRRDGSSRFGVNTKWSVFPAVSAGWTISEEPFFNADNSIVPYAKLRASWGKTGNNQIPAYGAHPLLSIENYLDGNDGLAGGVGLGTAPNPNLSWEVAESTNIGVDLHVASNLFHVSADYYVTNTNDLLLSVPVPRQSGYTSSLQNIGRVRNWGFELQVGTNKPVSIGAVSWKPAANLSTNQNRVLALGDGQTQIITGANNFALTRVGGPIAQMYGYQVTGVYKSQSEINEGPAMPGTLVGDYIIADLNGDGVIDGQDKTTFGTGAPTLLYGTTHNLKYRQFELSFTLQGEAGKMIYSRVRSTVIAVGEGFAVPSQEYFDNRYHPVNNPEGTYATPNLGNFSNNRRETRASNVFFDRANYLRLRDVRLAYTLREKAAQTIGLSRLQVYASANNIFTITPYKGFSVDASTDNPLTQGYDNSNYPVARTFLVGLQLTL</sequence>
<keyword evidence="6 8" id="KW-0472">Membrane</keyword>
<keyword evidence="7 8" id="KW-0998">Cell outer membrane</keyword>
<dbReference type="InterPro" id="IPR036942">
    <property type="entry name" value="Beta-barrel_TonB_sf"/>
</dbReference>
<evidence type="ECO:0000256" key="1">
    <source>
        <dbReference type="ARBA" id="ARBA00004571"/>
    </source>
</evidence>
<dbReference type="Proteomes" id="UP000620550">
    <property type="component" value="Unassembled WGS sequence"/>
</dbReference>
<dbReference type="InterPro" id="IPR000531">
    <property type="entry name" value="Beta-barrel_TonB"/>
</dbReference>
<dbReference type="Gene3D" id="2.170.130.10">
    <property type="entry name" value="TonB-dependent receptor, plug domain"/>
    <property type="match status" value="1"/>
</dbReference>
<keyword evidence="5 9" id="KW-0798">TonB box</keyword>
<dbReference type="NCBIfam" id="TIGR04056">
    <property type="entry name" value="OMP_RagA_SusC"/>
    <property type="match status" value="1"/>
</dbReference>
<evidence type="ECO:0000256" key="3">
    <source>
        <dbReference type="ARBA" id="ARBA00022452"/>
    </source>
</evidence>
<evidence type="ECO:0000256" key="4">
    <source>
        <dbReference type="ARBA" id="ARBA00022692"/>
    </source>
</evidence>
<dbReference type="InterPro" id="IPR039426">
    <property type="entry name" value="TonB-dep_rcpt-like"/>
</dbReference>
<dbReference type="Pfam" id="PF13715">
    <property type="entry name" value="CarbopepD_reg_2"/>
    <property type="match status" value="1"/>
</dbReference>
<evidence type="ECO:0000313" key="14">
    <source>
        <dbReference type="Proteomes" id="UP000620550"/>
    </source>
</evidence>
<feature type="domain" description="TonB-dependent receptor plug" evidence="12">
    <location>
        <begin position="194"/>
        <end position="303"/>
    </location>
</feature>
<evidence type="ECO:0000256" key="8">
    <source>
        <dbReference type="PROSITE-ProRule" id="PRU01360"/>
    </source>
</evidence>
<evidence type="ECO:0000256" key="10">
    <source>
        <dbReference type="SAM" id="MobiDB-lite"/>
    </source>
</evidence>
<dbReference type="InterPro" id="IPR023997">
    <property type="entry name" value="TonB-dep_OMP_SusC/RagA_CS"/>
</dbReference>
<evidence type="ECO:0000256" key="5">
    <source>
        <dbReference type="ARBA" id="ARBA00023077"/>
    </source>
</evidence>
<dbReference type="NCBIfam" id="TIGR04057">
    <property type="entry name" value="SusC_RagA_signa"/>
    <property type="match status" value="1"/>
</dbReference>
<evidence type="ECO:0000256" key="7">
    <source>
        <dbReference type="ARBA" id="ARBA00023237"/>
    </source>
</evidence>
<keyword evidence="4 8" id="KW-0812">Transmembrane</keyword>
<protein>
    <submittedName>
        <fullName evidence="13">SusC/RagA family TonB-linked outer membrane protein</fullName>
    </submittedName>
</protein>
<accession>A0ABQ3HU83</accession>
<dbReference type="InterPro" id="IPR037066">
    <property type="entry name" value="Plug_dom_sf"/>
</dbReference>
<gene>
    <name evidence="13" type="ORF">GCM10017764_08860</name>
</gene>
<evidence type="ECO:0000259" key="11">
    <source>
        <dbReference type="Pfam" id="PF00593"/>
    </source>
</evidence>
<keyword evidence="14" id="KW-1185">Reference proteome</keyword>
<dbReference type="InterPro" id="IPR008969">
    <property type="entry name" value="CarboxyPept-like_regulatory"/>
</dbReference>
<evidence type="ECO:0000256" key="2">
    <source>
        <dbReference type="ARBA" id="ARBA00022448"/>
    </source>
</evidence>
<proteinExistence type="inferred from homology"/>
<dbReference type="SUPFAM" id="SSF56935">
    <property type="entry name" value="Porins"/>
    <property type="match status" value="1"/>
</dbReference>
<evidence type="ECO:0000259" key="12">
    <source>
        <dbReference type="Pfam" id="PF07715"/>
    </source>
</evidence>
<dbReference type="SUPFAM" id="SSF49464">
    <property type="entry name" value="Carboxypeptidase regulatory domain-like"/>
    <property type="match status" value="1"/>
</dbReference>
<comment type="subcellular location">
    <subcellularLocation>
        <location evidence="1 8">Cell outer membrane</location>
        <topology evidence="1 8">Multi-pass membrane protein</topology>
    </subcellularLocation>
</comment>
<evidence type="ECO:0000313" key="13">
    <source>
        <dbReference type="EMBL" id="GHE28593.1"/>
    </source>
</evidence>
<dbReference type="Pfam" id="PF00593">
    <property type="entry name" value="TonB_dep_Rec_b-barrel"/>
    <property type="match status" value="1"/>
</dbReference>
<feature type="domain" description="TonB-dependent receptor-like beta-barrel" evidence="11">
    <location>
        <begin position="538"/>
        <end position="882"/>
    </location>
</feature>
<evidence type="ECO:0000256" key="9">
    <source>
        <dbReference type="RuleBase" id="RU003357"/>
    </source>
</evidence>
<comment type="caution">
    <text evidence="13">The sequence shown here is derived from an EMBL/GenBank/DDBJ whole genome shotgun (WGS) entry which is preliminary data.</text>
</comment>
<dbReference type="Gene3D" id="2.40.170.20">
    <property type="entry name" value="TonB-dependent receptor, beta-barrel domain"/>
    <property type="match status" value="1"/>
</dbReference>
<organism evidence="13 14">
    <name type="scientific">Sphingobacterium griseoflavum</name>
    <dbReference type="NCBI Taxonomy" id="1474952"/>
    <lineage>
        <taxon>Bacteria</taxon>
        <taxon>Pseudomonadati</taxon>
        <taxon>Bacteroidota</taxon>
        <taxon>Sphingobacteriia</taxon>
        <taxon>Sphingobacteriales</taxon>
        <taxon>Sphingobacteriaceae</taxon>
        <taxon>Sphingobacterium</taxon>
    </lineage>
</organism>
<comment type="similarity">
    <text evidence="8 9">Belongs to the TonB-dependent receptor family.</text>
</comment>
<dbReference type="EMBL" id="BNAF01000003">
    <property type="protein sequence ID" value="GHE28593.1"/>
    <property type="molecule type" value="Genomic_DNA"/>
</dbReference>
<dbReference type="InterPro" id="IPR012910">
    <property type="entry name" value="Plug_dom"/>
</dbReference>
<feature type="region of interest" description="Disordered" evidence="10">
    <location>
        <begin position="354"/>
        <end position="374"/>
    </location>
</feature>
<dbReference type="Pfam" id="PF07715">
    <property type="entry name" value="Plug"/>
    <property type="match status" value="1"/>
</dbReference>
<name>A0ABQ3HU83_9SPHI</name>
<dbReference type="PROSITE" id="PS52016">
    <property type="entry name" value="TONB_DEPENDENT_REC_3"/>
    <property type="match status" value="1"/>
</dbReference>
<dbReference type="InterPro" id="IPR023996">
    <property type="entry name" value="TonB-dep_OMP_SusC/RagA"/>
</dbReference>